<evidence type="ECO:0000313" key="2">
    <source>
        <dbReference type="EMBL" id="PSC02605.1"/>
    </source>
</evidence>
<dbReference type="EMBL" id="PVZS01000046">
    <property type="protein sequence ID" value="PSC02605.1"/>
    <property type="molecule type" value="Genomic_DNA"/>
</dbReference>
<reference evidence="3" key="1">
    <citation type="submission" date="2018-03" db="EMBL/GenBank/DDBJ databases">
        <authorList>
            <person name="Sun L."/>
            <person name="Liu H."/>
            <person name="Chen W."/>
            <person name="Huang K."/>
            <person name="Liu W."/>
            <person name="Gao X."/>
        </authorList>
    </citation>
    <scope>NUCLEOTIDE SEQUENCE [LARGE SCALE GENOMIC DNA]</scope>
    <source>
        <strain evidence="3">SH9</strain>
    </source>
</reference>
<evidence type="ECO:0000256" key="1">
    <source>
        <dbReference type="SAM" id="MobiDB-lite"/>
    </source>
</evidence>
<sequence length="160" mass="18288">MITEDQIRALAPHVCTVFLAKLAAKQVNHIEVRPTFEYGDITVVSYLLDAEKHNLYASYFGQPTLRVATCSDLDEALALAAQIAPFTANPEPWLNCQDFVMPYSRKLDIFEEWLELADDPELLLEHMSLTAGEVEEAKMRWPEHFDPNYENPEDDEEDDA</sequence>
<dbReference type="RefSeq" id="WP_106340471.1">
    <property type="nucleotide sequence ID" value="NZ_PVZS01000046.1"/>
</dbReference>
<accession>A0A2T1HLS2</accession>
<comment type="caution">
    <text evidence="2">The sequence shown here is derived from an EMBL/GenBank/DDBJ whole genome shotgun (WGS) entry which is preliminary data.</text>
</comment>
<protein>
    <submittedName>
        <fullName evidence="2">Uncharacterized protein</fullName>
    </submittedName>
</protein>
<evidence type="ECO:0000313" key="3">
    <source>
        <dbReference type="Proteomes" id="UP000239772"/>
    </source>
</evidence>
<gene>
    <name evidence="2" type="ORF">SLNSH_23155</name>
</gene>
<dbReference type="AlphaFoldDB" id="A0A2T1HLS2"/>
<proteinExistence type="predicted"/>
<dbReference type="Proteomes" id="UP000239772">
    <property type="component" value="Unassembled WGS sequence"/>
</dbReference>
<keyword evidence="3" id="KW-1185">Reference proteome</keyword>
<feature type="compositionally biased region" description="Acidic residues" evidence="1">
    <location>
        <begin position="151"/>
        <end position="160"/>
    </location>
</feature>
<name>A0A2T1HLS2_9HYPH</name>
<organism evidence="2 3">
    <name type="scientific">Alsobacter soli</name>
    <dbReference type="NCBI Taxonomy" id="2109933"/>
    <lineage>
        <taxon>Bacteria</taxon>
        <taxon>Pseudomonadati</taxon>
        <taxon>Pseudomonadota</taxon>
        <taxon>Alphaproteobacteria</taxon>
        <taxon>Hyphomicrobiales</taxon>
        <taxon>Alsobacteraceae</taxon>
        <taxon>Alsobacter</taxon>
    </lineage>
</organism>
<feature type="region of interest" description="Disordered" evidence="1">
    <location>
        <begin position="140"/>
        <end position="160"/>
    </location>
</feature>